<feature type="transmembrane region" description="Helical" evidence="7">
    <location>
        <begin position="442"/>
        <end position="461"/>
    </location>
</feature>
<evidence type="ECO:0000256" key="4">
    <source>
        <dbReference type="ARBA" id="ARBA00022692"/>
    </source>
</evidence>
<evidence type="ECO:0000256" key="3">
    <source>
        <dbReference type="ARBA" id="ARBA00022475"/>
    </source>
</evidence>
<evidence type="ECO:0000313" key="8">
    <source>
        <dbReference type="EMBL" id="WKD50256.1"/>
    </source>
</evidence>
<feature type="transmembrane region" description="Helical" evidence="7">
    <location>
        <begin position="418"/>
        <end position="436"/>
    </location>
</feature>
<feature type="transmembrane region" description="Helical" evidence="7">
    <location>
        <begin position="492"/>
        <end position="511"/>
    </location>
</feature>
<feature type="transmembrane region" description="Helical" evidence="7">
    <location>
        <begin position="54"/>
        <end position="74"/>
    </location>
</feature>
<evidence type="ECO:0000256" key="7">
    <source>
        <dbReference type="SAM" id="Phobius"/>
    </source>
</evidence>
<evidence type="ECO:0000256" key="6">
    <source>
        <dbReference type="ARBA" id="ARBA00023136"/>
    </source>
</evidence>
<name>A0ABY9EHC6_9GAMM</name>
<dbReference type="EMBL" id="CP098023">
    <property type="protein sequence ID" value="WKD50256.1"/>
    <property type="molecule type" value="Genomic_DNA"/>
</dbReference>
<evidence type="ECO:0000256" key="5">
    <source>
        <dbReference type="ARBA" id="ARBA00022989"/>
    </source>
</evidence>
<dbReference type="InterPro" id="IPR006726">
    <property type="entry name" value="PHBA_efflux_AaeB/fusaric-R"/>
</dbReference>
<keyword evidence="5 7" id="KW-1133">Transmembrane helix</keyword>
<feature type="transmembrane region" description="Helical" evidence="7">
    <location>
        <begin position="132"/>
        <end position="153"/>
    </location>
</feature>
<comment type="subcellular location">
    <subcellularLocation>
        <location evidence="1">Cell membrane</location>
        <topology evidence="1">Multi-pass membrane protein</topology>
    </subcellularLocation>
</comment>
<feature type="transmembrane region" description="Helical" evidence="7">
    <location>
        <begin position="104"/>
        <end position="120"/>
    </location>
</feature>
<dbReference type="Proteomes" id="UP001321520">
    <property type="component" value="Chromosome"/>
</dbReference>
<keyword evidence="2" id="KW-0813">Transport</keyword>
<dbReference type="PANTHER" id="PTHR30509">
    <property type="entry name" value="P-HYDROXYBENZOIC ACID EFFLUX PUMP SUBUNIT-RELATED"/>
    <property type="match status" value="1"/>
</dbReference>
<gene>
    <name evidence="8" type="ORF">M8T91_02145</name>
</gene>
<proteinExistence type="predicted"/>
<sequence>MSLSRNAKESIKVAGALVIAYGIALSLNWDKPYWAGFAVAVCSQINLGQSLSRVLMRVFGTLLALLAAWIIFAVFPQDRWLFMVSLSLWIGACIYFLQRSRYEYFWIVSAFVTLVLWNATGGDFTLSFEKGIFRIQETVLGVVVYSLVAVLIWPNRSRGELDTASTTLAAAQHRFGTRCFAQLYSQEKAKDLSQHRLEILQADTRLRTAVDDASFDSYEIWECRRQWRHYGHRATAVTQALLKLDESLALSKPLRVASFFKNLEDLIEELNRRLTQLQLYFSEGKTVEIPIKNKLELQLDRVKTLSTFDAAALTVTYQKLRELELKTRSLVTSVQDIHTFGHSYLDYPSEVKTRWLDILMPDPDRIASVLRVVVAIWIAYLAYIFVPDMIGGLLVVTLTGVLGSLLSTSPMTSLSTTCLYTVTACIISAPFYFFLLPKLSSYYMLGSFIFIFFFGVSFITLEFFEDQPLVRMVMLLFPNNVFNLTNTQTYDFINYANLLFSVPIIFAILAISKNIPFSLRPENKFKQTIKRFFHSAAYLISTGAFKNNKKSLFFHRLISMYHINIVITTPKNIQYWRSGLDITDRKGISEIQLRKITKLVILASNQIKILYKIDNMKNPLNPPRKITQEVLKWRSATRKLLLYLSGYKHNIDFETLEEKNKELFKKEIFDTNQLIPKEKDTLPTEEEIVKFLYFLGVSTYINSYLTEFFNTMKTIDWRRFCENRLL</sequence>
<dbReference type="PANTHER" id="PTHR30509:SF9">
    <property type="entry name" value="MULTIDRUG RESISTANCE PROTEIN MDTO"/>
    <property type="match status" value="1"/>
</dbReference>
<evidence type="ECO:0000256" key="2">
    <source>
        <dbReference type="ARBA" id="ARBA00022448"/>
    </source>
</evidence>
<organism evidence="8 9">
    <name type="scientific">Microbulbifer spongiae</name>
    <dbReference type="NCBI Taxonomy" id="2944933"/>
    <lineage>
        <taxon>Bacteria</taxon>
        <taxon>Pseudomonadati</taxon>
        <taxon>Pseudomonadota</taxon>
        <taxon>Gammaproteobacteria</taxon>
        <taxon>Cellvibrionales</taxon>
        <taxon>Microbulbiferaceae</taxon>
        <taxon>Microbulbifer</taxon>
    </lineage>
</organism>
<dbReference type="RefSeq" id="WP_301416380.1">
    <property type="nucleotide sequence ID" value="NZ_CP098023.1"/>
</dbReference>
<feature type="transmembrane region" description="Helical" evidence="7">
    <location>
        <begin position="80"/>
        <end position="97"/>
    </location>
</feature>
<keyword evidence="3" id="KW-1003">Cell membrane</keyword>
<evidence type="ECO:0000256" key="1">
    <source>
        <dbReference type="ARBA" id="ARBA00004651"/>
    </source>
</evidence>
<reference evidence="8 9" key="1">
    <citation type="submission" date="2022-05" db="EMBL/GenBank/DDBJ databases">
        <title>Microbulbifer sp. nov., isolated from sponge.</title>
        <authorList>
            <person name="Gao L."/>
        </authorList>
    </citation>
    <scope>NUCLEOTIDE SEQUENCE [LARGE SCALE GENOMIC DNA]</scope>
    <source>
        <strain evidence="8 9">MI-G</strain>
    </source>
</reference>
<dbReference type="Pfam" id="PF04632">
    <property type="entry name" value="FUSC"/>
    <property type="match status" value="1"/>
</dbReference>
<keyword evidence="9" id="KW-1185">Reference proteome</keyword>
<keyword evidence="6 7" id="KW-0472">Membrane</keyword>
<protein>
    <submittedName>
        <fullName evidence="8">FUSC family protein</fullName>
    </submittedName>
</protein>
<evidence type="ECO:0000313" key="9">
    <source>
        <dbReference type="Proteomes" id="UP001321520"/>
    </source>
</evidence>
<accession>A0ABY9EHC6</accession>
<keyword evidence="4 7" id="KW-0812">Transmembrane</keyword>